<dbReference type="PANTHER" id="PTHR46796">
    <property type="entry name" value="HTH-TYPE TRANSCRIPTIONAL ACTIVATOR RHAS-RELATED"/>
    <property type="match status" value="1"/>
</dbReference>
<dbReference type="EMBL" id="AEUD01000008">
    <property type="protein sequence ID" value="EGD55022.1"/>
    <property type="molecule type" value="Genomic_DNA"/>
</dbReference>
<dbReference type="Pfam" id="PF14525">
    <property type="entry name" value="AraC_binding_2"/>
    <property type="match status" value="1"/>
</dbReference>
<keyword evidence="2" id="KW-0238">DNA-binding</keyword>
<dbReference type="Gene3D" id="1.10.10.60">
    <property type="entry name" value="Homeodomain-like"/>
    <property type="match status" value="1"/>
</dbReference>
<keyword evidence="7" id="KW-1185">Reference proteome</keyword>
<feature type="compositionally biased region" description="Polar residues" evidence="4">
    <location>
        <begin position="1"/>
        <end position="21"/>
    </location>
</feature>
<dbReference type="PROSITE" id="PS01124">
    <property type="entry name" value="HTH_ARAC_FAMILY_2"/>
    <property type="match status" value="1"/>
</dbReference>
<protein>
    <submittedName>
        <fullName evidence="6">Putative transcriptional regulator</fullName>
    </submittedName>
</protein>
<comment type="caution">
    <text evidence="6">The sequence shown here is derived from an EMBL/GenBank/DDBJ whole genome shotgun (WGS) entry which is preliminary data.</text>
</comment>
<dbReference type="GO" id="GO:0043565">
    <property type="term" value="F:sequence-specific DNA binding"/>
    <property type="evidence" value="ECO:0007669"/>
    <property type="project" value="InterPro"/>
</dbReference>
<dbReference type="InterPro" id="IPR050204">
    <property type="entry name" value="AraC_XylS_family_regulators"/>
</dbReference>
<dbReference type="InterPro" id="IPR035418">
    <property type="entry name" value="AraC-bd_2"/>
</dbReference>
<evidence type="ECO:0000313" key="7">
    <source>
        <dbReference type="Proteomes" id="UP000035065"/>
    </source>
</evidence>
<dbReference type="InterPro" id="IPR018060">
    <property type="entry name" value="HTH_AraC"/>
</dbReference>
<feature type="domain" description="HTH araC/xylS-type" evidence="5">
    <location>
        <begin position="254"/>
        <end position="353"/>
    </location>
</feature>
<reference evidence="6 7" key="1">
    <citation type="journal article" date="2011" name="J. Bacteriol.">
        <title>Draft Genome Sequence of Gordonia neofelifaecis NRRL B-59395, a Cholesterol-Degrading Actinomycete.</title>
        <authorList>
            <person name="Ge F."/>
            <person name="Li W."/>
            <person name="Chen G."/>
            <person name="Liu Y."/>
            <person name="Zhang G."/>
            <person name="Yong B."/>
            <person name="Wang Q."/>
            <person name="Wang N."/>
            <person name="Huang Z."/>
            <person name="Li W."/>
            <person name="Wang J."/>
            <person name="Wu C."/>
            <person name="Xie Q."/>
            <person name="Liu G."/>
        </authorList>
    </citation>
    <scope>NUCLEOTIDE SEQUENCE [LARGE SCALE GENOMIC DNA]</scope>
    <source>
        <strain evidence="6 7">NRRL B-59395</strain>
    </source>
</reference>
<proteinExistence type="predicted"/>
<evidence type="ECO:0000259" key="5">
    <source>
        <dbReference type="PROSITE" id="PS01124"/>
    </source>
</evidence>
<dbReference type="Pfam" id="PF12833">
    <property type="entry name" value="HTH_18"/>
    <property type="match status" value="1"/>
</dbReference>
<organism evidence="6 7">
    <name type="scientific">Gordonia neofelifaecis NRRL B-59395</name>
    <dbReference type="NCBI Taxonomy" id="644548"/>
    <lineage>
        <taxon>Bacteria</taxon>
        <taxon>Bacillati</taxon>
        <taxon>Actinomycetota</taxon>
        <taxon>Actinomycetes</taxon>
        <taxon>Mycobacteriales</taxon>
        <taxon>Gordoniaceae</taxon>
        <taxon>Gordonia</taxon>
    </lineage>
</organism>
<evidence type="ECO:0000256" key="1">
    <source>
        <dbReference type="ARBA" id="ARBA00023015"/>
    </source>
</evidence>
<dbReference type="STRING" id="644548.SCNU_10851"/>
<keyword evidence="1" id="KW-0805">Transcription regulation</keyword>
<accession>F1YJU0</accession>
<evidence type="ECO:0000256" key="3">
    <source>
        <dbReference type="ARBA" id="ARBA00023163"/>
    </source>
</evidence>
<dbReference type="SMART" id="SM00342">
    <property type="entry name" value="HTH_ARAC"/>
    <property type="match status" value="1"/>
</dbReference>
<dbReference type="GO" id="GO:0003700">
    <property type="term" value="F:DNA-binding transcription factor activity"/>
    <property type="evidence" value="ECO:0007669"/>
    <property type="project" value="InterPro"/>
</dbReference>
<dbReference type="InterPro" id="IPR009057">
    <property type="entry name" value="Homeodomain-like_sf"/>
</dbReference>
<dbReference type="PANTHER" id="PTHR46796:SF6">
    <property type="entry name" value="ARAC SUBFAMILY"/>
    <property type="match status" value="1"/>
</dbReference>
<dbReference type="eggNOG" id="COG2207">
    <property type="taxonomic scope" value="Bacteria"/>
</dbReference>
<sequence length="356" mass="38465">MSYSSTLPKTALSKTRPSVSAATRPGLSTRLTPRTVAEWEARLGVGSAATRPRPDRFTGQSGTASYSPTVDVRIAEPDSFHAMRFAQNLSSIATYCALQPAMTLERTAERVRTEPSEALVVSVSGMRGQSLVRQGGREFVYGPGDLVFVSNAAPYSLITNAVSDPSGLLIPFTRLGKPRHIAERLQRPVAANTPLARAAAVFVRRFAAETSAINAGQAAGNVSEQAAVDLIVAALSELEGSPSASEDNALFVQEAARDLIDRHHRDATFSPDAIAEHLHLSRRQLYRYFESCETSLASRIADRRLQTAHELLVQNAGASISAIALSSGFPTVATFRNRFKSRYGVGPVEYRHRVRG</sequence>
<evidence type="ECO:0000256" key="4">
    <source>
        <dbReference type="SAM" id="MobiDB-lite"/>
    </source>
</evidence>
<dbReference type="RefSeq" id="WP_009679392.1">
    <property type="nucleotide sequence ID" value="NZ_AEUD01000008.1"/>
</dbReference>
<evidence type="ECO:0000313" key="6">
    <source>
        <dbReference type="EMBL" id="EGD55022.1"/>
    </source>
</evidence>
<dbReference type="Proteomes" id="UP000035065">
    <property type="component" value="Unassembled WGS sequence"/>
</dbReference>
<name>F1YJU0_9ACTN</name>
<evidence type="ECO:0000256" key="2">
    <source>
        <dbReference type="ARBA" id="ARBA00023125"/>
    </source>
</evidence>
<feature type="region of interest" description="Disordered" evidence="4">
    <location>
        <begin position="1"/>
        <end position="66"/>
    </location>
</feature>
<keyword evidence="3" id="KW-0804">Transcription</keyword>
<dbReference type="OrthoDB" id="4378430at2"/>
<gene>
    <name evidence="6" type="ORF">SCNU_10851</name>
</gene>
<dbReference type="SUPFAM" id="SSF46689">
    <property type="entry name" value="Homeodomain-like"/>
    <property type="match status" value="1"/>
</dbReference>
<dbReference type="AlphaFoldDB" id="F1YJU0"/>